<organism evidence="1 2">
    <name type="scientific">Dermatophagoides pteronyssinus</name>
    <name type="common">European house dust mite</name>
    <dbReference type="NCBI Taxonomy" id="6956"/>
    <lineage>
        <taxon>Eukaryota</taxon>
        <taxon>Metazoa</taxon>
        <taxon>Ecdysozoa</taxon>
        <taxon>Arthropoda</taxon>
        <taxon>Chelicerata</taxon>
        <taxon>Arachnida</taxon>
        <taxon>Acari</taxon>
        <taxon>Acariformes</taxon>
        <taxon>Sarcoptiformes</taxon>
        <taxon>Astigmata</taxon>
        <taxon>Psoroptidia</taxon>
        <taxon>Analgoidea</taxon>
        <taxon>Pyroglyphidae</taxon>
        <taxon>Dermatophagoidinae</taxon>
        <taxon>Dermatophagoides</taxon>
    </lineage>
</organism>
<proteinExistence type="predicted"/>
<evidence type="ECO:0000313" key="1">
    <source>
        <dbReference type="Proteomes" id="UP000515146"/>
    </source>
</evidence>
<name>A0A6P6Y4G6_DERPT</name>
<dbReference type="OMA" id="RYSACIN"/>
<dbReference type="AlphaFoldDB" id="A0A6P6Y4G6"/>
<dbReference type="InParanoid" id="A0A6P6Y4G6"/>
<dbReference type="Pfam" id="PF10712">
    <property type="entry name" value="NAD-GH"/>
    <property type="match status" value="1"/>
</dbReference>
<dbReference type="OrthoDB" id="2017405at2759"/>
<protein>
    <submittedName>
        <fullName evidence="2">NAD-specific glutamate dehydrogenase-like</fullName>
    </submittedName>
</protein>
<dbReference type="InterPro" id="IPR019651">
    <property type="entry name" value="Glutamate_DH_NAD-spec"/>
</dbReference>
<accession>A0A6P6Y4G6</accession>
<sequence>MAKHLLHRSNALPEEVDAEVLETRARDTAVEVHAVEERVDLDLRLRGRGQRALRALALRAQTAQRLGVAAGVLFVDADELVHAVVHEAVVEVLAAEVRVAGSRFNFENALVNRQKTDVERAAAEVEDEHVPLSFLVLLVKAIGDRSSGRLIDDAQNVQTRNGAGVFSRLALRVVEVRRDGDHSVLHLAAQVVRGNLLHLVENHCANLLRVVGLELVLELDFDNRLVAGVRADLERPVLHVRLNCRIAELAADQTLCVEDRVFRI</sequence>
<dbReference type="RefSeq" id="XP_027200373.1">
    <property type="nucleotide sequence ID" value="XM_027344572.1"/>
</dbReference>
<keyword evidence="1" id="KW-1185">Reference proteome</keyword>
<reference evidence="2" key="1">
    <citation type="submission" date="2025-08" db="UniProtKB">
        <authorList>
            <consortium name="RefSeq"/>
        </authorList>
    </citation>
    <scope>IDENTIFICATION</scope>
    <source>
        <strain evidence="2">Airmid</strain>
    </source>
</reference>
<dbReference type="Proteomes" id="UP000515146">
    <property type="component" value="Unplaced"/>
</dbReference>
<evidence type="ECO:0000313" key="2">
    <source>
        <dbReference type="RefSeq" id="XP_027200373.1"/>
    </source>
</evidence>
<gene>
    <name evidence="2" type="primary">LOC113794452</name>
</gene>
<dbReference type="KEGG" id="dpte:113794452"/>